<dbReference type="Gene3D" id="3.50.50.60">
    <property type="entry name" value="FAD/NAD(P)-binding domain"/>
    <property type="match status" value="2"/>
</dbReference>
<gene>
    <name evidence="3" type="ORF">IAC61_05970</name>
</gene>
<dbReference type="PANTHER" id="PTHR42949:SF3">
    <property type="entry name" value="ANAEROBIC GLYCEROL-3-PHOSPHATE DEHYDROGENASE SUBUNIT B"/>
    <property type="match status" value="1"/>
</dbReference>
<dbReference type="InterPro" id="IPR051691">
    <property type="entry name" value="Metab_Enz_Cyan_OpOx_G3PDH"/>
</dbReference>
<evidence type="ECO:0000313" key="3">
    <source>
        <dbReference type="EMBL" id="MBO8426835.1"/>
    </source>
</evidence>
<reference evidence="3" key="2">
    <citation type="journal article" date="2021" name="PeerJ">
        <title>Extensive microbial diversity within the chicken gut microbiome revealed by metagenomics and culture.</title>
        <authorList>
            <person name="Gilroy R."/>
            <person name="Ravi A."/>
            <person name="Getino M."/>
            <person name="Pursley I."/>
            <person name="Horton D.L."/>
            <person name="Alikhan N.F."/>
            <person name="Baker D."/>
            <person name="Gharbi K."/>
            <person name="Hall N."/>
            <person name="Watson M."/>
            <person name="Adriaenssens E.M."/>
            <person name="Foster-Nyarko E."/>
            <person name="Jarju S."/>
            <person name="Secka A."/>
            <person name="Antonio M."/>
            <person name="Oren A."/>
            <person name="Chaudhuri R.R."/>
            <person name="La Ragione R."/>
            <person name="Hildebrand F."/>
            <person name="Pallen M.J."/>
        </authorList>
    </citation>
    <scope>NUCLEOTIDE SEQUENCE</scope>
    <source>
        <strain evidence="3">17113</strain>
    </source>
</reference>
<proteinExistence type="predicted"/>
<keyword evidence="1" id="KW-0560">Oxidoreductase</keyword>
<dbReference type="SUPFAM" id="SSF51905">
    <property type="entry name" value="FAD/NAD(P)-binding domain"/>
    <property type="match status" value="1"/>
</dbReference>
<dbReference type="PANTHER" id="PTHR42949">
    <property type="entry name" value="ANAEROBIC GLYCEROL-3-PHOSPHATE DEHYDROGENASE SUBUNIT B"/>
    <property type="match status" value="1"/>
</dbReference>
<comment type="caution">
    <text evidence="3">The sequence shown here is derived from an EMBL/GenBank/DDBJ whole genome shotgun (WGS) entry which is preliminary data.</text>
</comment>
<accession>A0A9D9DIJ2</accession>
<evidence type="ECO:0000259" key="2">
    <source>
        <dbReference type="Pfam" id="PF07992"/>
    </source>
</evidence>
<dbReference type="GO" id="GO:0016491">
    <property type="term" value="F:oxidoreductase activity"/>
    <property type="evidence" value="ECO:0007669"/>
    <property type="project" value="UniProtKB-KW"/>
</dbReference>
<protein>
    <submittedName>
        <fullName evidence="3">FAD-dependent oxidoreductase</fullName>
    </submittedName>
</protein>
<dbReference type="EMBL" id="JADINA010000039">
    <property type="protein sequence ID" value="MBO8426835.1"/>
    <property type="molecule type" value="Genomic_DNA"/>
</dbReference>
<sequence>MNLVCDVLVIGGGAAGVGAAVSASKKGAKVILLDRLERIGGILNQCIHSGFGVKAFGSELTGPGFAMALQRQLSQTSATAYLSTFVYSLSPSEGGFLALASSREGIKAIKAKSVVYATGCLERSPGAIGLPGTRPSGVCPAGLAQLYINQGGYKLGSRAFILGSGDIGLIMARRLTLEGIKVLGVAEIEPYSNGLARNKAQCLDDFQIPLYLSHTVTKVNGADSLESIVLSRVDGEKRPIPGSEKTIQCDLLLLSVGLLPNVGLLKNSGAKIGPSRGAKVDDRLCSSVKGLYSAGNALEVHDLADEAYFEGFEAGQRAAEHALGLLSDEGEPTEVRAGGSLGYAIPSYIWPNGDEKVAIKFRAKRPHSKCQIVIKDGDCLIKTIKKDSIFPSELQILNIARNILTNNHKSIEILIEDIL</sequence>
<name>A0A9D9DIJ2_9FIRM</name>
<reference evidence="3" key="1">
    <citation type="submission" date="2020-10" db="EMBL/GenBank/DDBJ databases">
        <authorList>
            <person name="Gilroy R."/>
        </authorList>
    </citation>
    <scope>NUCLEOTIDE SEQUENCE</scope>
    <source>
        <strain evidence="3">17113</strain>
    </source>
</reference>
<evidence type="ECO:0000256" key="1">
    <source>
        <dbReference type="ARBA" id="ARBA00023002"/>
    </source>
</evidence>
<dbReference type="PRINTS" id="PR00368">
    <property type="entry name" value="FADPNR"/>
</dbReference>
<evidence type="ECO:0000313" key="4">
    <source>
        <dbReference type="Proteomes" id="UP000823634"/>
    </source>
</evidence>
<organism evidence="3 4">
    <name type="scientific">Candidatus Alloenteromonas pullistercoris</name>
    <dbReference type="NCBI Taxonomy" id="2840785"/>
    <lineage>
        <taxon>Bacteria</taxon>
        <taxon>Bacillati</taxon>
        <taxon>Bacillota</taxon>
        <taxon>Bacillota incertae sedis</taxon>
        <taxon>Candidatus Alloenteromonas</taxon>
    </lineage>
</organism>
<dbReference type="PRINTS" id="PR00411">
    <property type="entry name" value="PNDRDTASEI"/>
</dbReference>
<dbReference type="InterPro" id="IPR036188">
    <property type="entry name" value="FAD/NAD-bd_sf"/>
</dbReference>
<dbReference type="AlphaFoldDB" id="A0A9D9DIJ2"/>
<dbReference type="Proteomes" id="UP000823634">
    <property type="component" value="Unassembled WGS sequence"/>
</dbReference>
<feature type="domain" description="FAD/NAD(P)-binding" evidence="2">
    <location>
        <begin position="6"/>
        <end position="311"/>
    </location>
</feature>
<dbReference type="Pfam" id="PF07992">
    <property type="entry name" value="Pyr_redox_2"/>
    <property type="match status" value="1"/>
</dbReference>
<dbReference type="InterPro" id="IPR023753">
    <property type="entry name" value="FAD/NAD-binding_dom"/>
</dbReference>